<evidence type="ECO:0000313" key="2">
    <source>
        <dbReference type="Proteomes" id="UP000186804"/>
    </source>
</evidence>
<dbReference type="InterPro" id="IPR011989">
    <property type="entry name" value="ARM-like"/>
</dbReference>
<reference evidence="1 2" key="1">
    <citation type="submission" date="2016-10" db="EMBL/GenBank/DDBJ databases">
        <title>Reductive evolution of mitochondrial metabolism and differential evolution of invasion-related proteins in Cryptosporidium.</title>
        <authorList>
            <person name="Liu S."/>
            <person name="Roellig D.M."/>
            <person name="Guo Y."/>
            <person name="Li N."/>
            <person name="Frace M.A."/>
            <person name="Tang K."/>
            <person name="Zhang L."/>
            <person name="Feng Y."/>
            <person name="Xiao L."/>
        </authorList>
    </citation>
    <scope>NUCLEOTIDE SEQUENCE [LARGE SCALE GENOMIC DNA]</scope>
    <source>
        <strain evidence="1">30847</strain>
    </source>
</reference>
<organism evidence="1 2">
    <name type="scientific">Cryptosporidium andersoni</name>
    <dbReference type="NCBI Taxonomy" id="117008"/>
    <lineage>
        <taxon>Eukaryota</taxon>
        <taxon>Sar</taxon>
        <taxon>Alveolata</taxon>
        <taxon>Apicomplexa</taxon>
        <taxon>Conoidasida</taxon>
        <taxon>Coccidia</taxon>
        <taxon>Eucoccidiorida</taxon>
        <taxon>Eimeriorina</taxon>
        <taxon>Cryptosporidiidae</taxon>
        <taxon>Cryptosporidium</taxon>
    </lineage>
</organism>
<dbReference type="Gene3D" id="1.25.10.10">
    <property type="entry name" value="Leucine-rich Repeat Variant"/>
    <property type="match status" value="1"/>
</dbReference>
<dbReference type="GO" id="GO:0005783">
    <property type="term" value="C:endoplasmic reticulum"/>
    <property type="evidence" value="ECO:0007669"/>
    <property type="project" value="TreeGrafter"/>
</dbReference>
<dbReference type="OrthoDB" id="10250458at2759"/>
<dbReference type="Proteomes" id="UP000186804">
    <property type="component" value="Unassembled WGS sequence"/>
</dbReference>
<accession>A0A1J4MBJ3</accession>
<dbReference type="GO" id="GO:0000774">
    <property type="term" value="F:adenyl-nucleotide exchange factor activity"/>
    <property type="evidence" value="ECO:0007669"/>
    <property type="project" value="TreeGrafter"/>
</dbReference>
<proteinExistence type="predicted"/>
<dbReference type="AlphaFoldDB" id="A0A1J4MBJ3"/>
<dbReference type="PANTHER" id="PTHR19316:SF18">
    <property type="entry name" value="HSP70-BINDING PROTEIN 1"/>
    <property type="match status" value="1"/>
</dbReference>
<comment type="caution">
    <text evidence="1">The sequence shown here is derived from an EMBL/GenBank/DDBJ whole genome shotgun (WGS) entry which is preliminary data.</text>
</comment>
<keyword evidence="2" id="KW-1185">Reference proteome</keyword>
<dbReference type="EMBL" id="LRBS01000121">
    <property type="protein sequence ID" value="OII71574.1"/>
    <property type="molecule type" value="Genomic_DNA"/>
</dbReference>
<dbReference type="InterPro" id="IPR016024">
    <property type="entry name" value="ARM-type_fold"/>
</dbReference>
<dbReference type="RefSeq" id="XP_067066764.1">
    <property type="nucleotide sequence ID" value="XM_067213513.1"/>
</dbReference>
<dbReference type="InterPro" id="IPR050693">
    <property type="entry name" value="Hsp70_NEF-Inhibitors"/>
</dbReference>
<dbReference type="VEuPathDB" id="CryptoDB:cand_032870"/>
<dbReference type="PANTHER" id="PTHR19316">
    <property type="entry name" value="PROTEIN FOLDING REGULATOR"/>
    <property type="match status" value="1"/>
</dbReference>
<gene>
    <name evidence="1" type="ORF">cand_032870</name>
</gene>
<evidence type="ECO:0008006" key="3">
    <source>
        <dbReference type="Google" id="ProtNLM"/>
    </source>
</evidence>
<protein>
    <recommendedName>
        <fullName evidence="3">Hsp70-binding protein 1</fullName>
    </recommendedName>
</protein>
<name>A0A1J4MBJ3_9CRYT</name>
<sequence>MGGQPNFDWAGLLRWSSQYIDGTDSANSISRLDPERFEFLQKAIKEAMKNTIDPNQVMIEARNKITLNANDEAVALSALVAIDHCVDIPDCARNLVKLGLVEPLLSCLSMSDEIKSLSLHIMSKSMQNNLPIQEGFSNYGALSIIRRQIYIDDHELIQSRALAALAALLRHNHDMEIAFLSDNGLYDISKLLLSEHLKVREKALSLLKHFILKNLITSKDILYVNNGQIIGTIMKLVDDNSNGILNIQYSEILSETFLQVINCCKLDLSEKLMDEVLKCIRRRQSFLADYAKIYPEDDTSPEVNFLKEYEEILGRSA</sequence>
<dbReference type="GeneID" id="92367471"/>
<evidence type="ECO:0000313" key="1">
    <source>
        <dbReference type="EMBL" id="OII71574.1"/>
    </source>
</evidence>
<dbReference type="SUPFAM" id="SSF48371">
    <property type="entry name" value="ARM repeat"/>
    <property type="match status" value="1"/>
</dbReference>